<protein>
    <recommendedName>
        <fullName evidence="2">monogalactosyldiacylglycerol synthase</fullName>
        <ecNumber evidence="2">2.4.1.46</ecNumber>
    </recommendedName>
</protein>
<feature type="signal peptide" evidence="6">
    <location>
        <begin position="1"/>
        <end position="19"/>
    </location>
</feature>
<keyword evidence="6" id="KW-0732">Signal</keyword>
<evidence type="ECO:0000259" key="7">
    <source>
        <dbReference type="Pfam" id="PF04101"/>
    </source>
</evidence>
<dbReference type="InterPro" id="IPR050519">
    <property type="entry name" value="Glycosyltransf_28_UgtP"/>
</dbReference>
<feature type="domain" description="Diacylglycerol glucosyltransferase N-terminal" evidence="8">
    <location>
        <begin position="344"/>
        <end position="511"/>
    </location>
</feature>
<keyword evidence="4" id="KW-0808">Transferase</keyword>
<dbReference type="InterPro" id="IPR007235">
    <property type="entry name" value="Glyco_trans_28_C"/>
</dbReference>
<dbReference type="PANTHER" id="PTHR43025:SF3">
    <property type="entry name" value="MONOGALACTOSYLDIACYLGLYCEROL SYNTHASE 1, CHLOROPLASTIC"/>
    <property type="match status" value="1"/>
</dbReference>
<dbReference type="EC" id="2.4.1.46" evidence="2"/>
<name>A0ABR1GBF4_AURAN</name>
<evidence type="ECO:0000313" key="9">
    <source>
        <dbReference type="EMBL" id="KAK7253225.1"/>
    </source>
</evidence>
<comment type="subcellular location">
    <subcellularLocation>
        <location evidence="5">Plastid</location>
        <location evidence="5">Chloroplast membrane</location>
    </subcellularLocation>
</comment>
<organism evidence="9 10">
    <name type="scientific">Aureococcus anophagefferens</name>
    <name type="common">Harmful bloom alga</name>
    <dbReference type="NCBI Taxonomy" id="44056"/>
    <lineage>
        <taxon>Eukaryota</taxon>
        <taxon>Sar</taxon>
        <taxon>Stramenopiles</taxon>
        <taxon>Ochrophyta</taxon>
        <taxon>Pelagophyceae</taxon>
        <taxon>Pelagomonadales</taxon>
        <taxon>Pelagomonadaceae</taxon>
        <taxon>Aureococcus</taxon>
    </lineage>
</organism>
<evidence type="ECO:0000313" key="10">
    <source>
        <dbReference type="Proteomes" id="UP001363151"/>
    </source>
</evidence>
<feature type="domain" description="Glycosyl transferase family 28 C-terminal" evidence="7">
    <location>
        <begin position="537"/>
        <end position="629"/>
    </location>
</feature>
<dbReference type="PANTHER" id="PTHR43025">
    <property type="entry name" value="MONOGALACTOSYLDIACYLGLYCEROL SYNTHASE"/>
    <property type="match status" value="1"/>
</dbReference>
<dbReference type="EMBL" id="JBBJCI010000035">
    <property type="protein sequence ID" value="KAK7253225.1"/>
    <property type="molecule type" value="Genomic_DNA"/>
</dbReference>
<evidence type="ECO:0000259" key="8">
    <source>
        <dbReference type="Pfam" id="PF06925"/>
    </source>
</evidence>
<keyword evidence="10" id="KW-1185">Reference proteome</keyword>
<dbReference type="Pfam" id="PF04101">
    <property type="entry name" value="Glyco_tran_28_C"/>
    <property type="match status" value="1"/>
</dbReference>
<dbReference type="Gene3D" id="3.40.50.2000">
    <property type="entry name" value="Glycogen Phosphorylase B"/>
    <property type="match status" value="1"/>
</dbReference>
<evidence type="ECO:0000256" key="1">
    <source>
        <dbReference type="ARBA" id="ARBA00006962"/>
    </source>
</evidence>
<proteinExistence type="inferred from homology"/>
<evidence type="ECO:0000256" key="3">
    <source>
        <dbReference type="ARBA" id="ARBA00022676"/>
    </source>
</evidence>
<dbReference type="InterPro" id="IPR009695">
    <property type="entry name" value="Diacylglyc_glucosyltr_N"/>
</dbReference>
<accession>A0ABR1GBF4</accession>
<sequence length="700" mass="73387">MPPHALLTIAFATCTGALTVPILSLDHGPLPLDILSLDELPEVALRQLKLESGGGPRLLGLLDGEPAVGARGVLCHVEEHGDDGHRALAFSRFEVADQPSLGGGPTRLAVGDVAPVTDVEAEDDPVLRDSHDLLQRRHALAADELRVHLAYGRMEQLVALCDERLAPSAAAVDSISVKRFAPGAAETLAVDDEECRLDGESDACLLERSFLHAPAVRDAALQAASPELLAPFACDRRELYSFAVLRAVGLSRGEARRAVTGASTSERLRVAERRLATTNQWLATRMGLGDLGDLPADPWAPTSAPPPPPPPPPPALLRLFAAPLGIFRRREQVLFLISDTGGGHRASADALVEALGRCAPDVATEVCDLLTDVAPFPYNAAVPLYKFLAARPWLWRLVWYGTALVDRVISDGAPWPGCAAPFEAKLRAAAADVVVSVHPMLQAGPLDALEALAAETGRATPFATVVTDLGAAHPTWFSRRADKIFVPSLQLRDAALDKAAPHRVVTHGLPIRRAFCDGGLAKGDARAKLGLPLDKKTVLVMGGGDGFGALKATALAVRAACADATVVVACGRNAALKAELETVENMIALGFTKAIDEWMAASDLLLTKAGPGTIAEAAALGLPVLLTGYLPGQEFGNVSYVEQEGMGAFERDPDAIAATAKAWLGDDAKLAALAAAARGAARPDATLDIAKDLAAMAKSA</sequence>
<dbReference type="Pfam" id="PF06925">
    <property type="entry name" value="MGDG_synth"/>
    <property type="match status" value="1"/>
</dbReference>
<comment type="caution">
    <text evidence="9">The sequence shown here is derived from an EMBL/GenBank/DDBJ whole genome shotgun (WGS) entry which is preliminary data.</text>
</comment>
<reference evidence="9 10" key="1">
    <citation type="submission" date="2024-03" db="EMBL/GenBank/DDBJ databases">
        <title>Aureococcus anophagefferens CCMP1851 and Kratosvirus quantuckense: Draft genome of a second virus-susceptible host strain in the model system.</title>
        <authorList>
            <person name="Chase E."/>
            <person name="Truchon A.R."/>
            <person name="Schepens W."/>
            <person name="Wilhelm S.W."/>
        </authorList>
    </citation>
    <scope>NUCLEOTIDE SEQUENCE [LARGE SCALE GENOMIC DNA]</scope>
    <source>
        <strain evidence="9 10">CCMP1851</strain>
    </source>
</reference>
<evidence type="ECO:0000256" key="2">
    <source>
        <dbReference type="ARBA" id="ARBA00012615"/>
    </source>
</evidence>
<dbReference type="Proteomes" id="UP001363151">
    <property type="component" value="Unassembled WGS sequence"/>
</dbReference>
<evidence type="ECO:0000256" key="6">
    <source>
        <dbReference type="SAM" id="SignalP"/>
    </source>
</evidence>
<evidence type="ECO:0000256" key="5">
    <source>
        <dbReference type="ARBA" id="ARBA00046299"/>
    </source>
</evidence>
<keyword evidence="3" id="KW-0328">Glycosyltransferase</keyword>
<dbReference type="SUPFAM" id="SSF53756">
    <property type="entry name" value="UDP-Glycosyltransferase/glycogen phosphorylase"/>
    <property type="match status" value="1"/>
</dbReference>
<gene>
    <name evidence="9" type="primary">MGD1</name>
    <name evidence="9" type="ORF">SO694_00001036</name>
</gene>
<comment type="similarity">
    <text evidence="1">Belongs to the glycosyltransferase 28 family.</text>
</comment>
<feature type="chain" id="PRO_5047048661" description="monogalactosyldiacylglycerol synthase" evidence="6">
    <location>
        <begin position="20"/>
        <end position="700"/>
    </location>
</feature>
<evidence type="ECO:0000256" key="4">
    <source>
        <dbReference type="ARBA" id="ARBA00022679"/>
    </source>
</evidence>